<comment type="caution">
    <text evidence="1">The sequence shown here is derived from an EMBL/GenBank/DDBJ whole genome shotgun (WGS) entry which is preliminary data.</text>
</comment>
<accession>A0A4C1T652</accession>
<dbReference type="EMBL" id="BGZK01000036">
    <property type="protein sequence ID" value="GBP09614.1"/>
    <property type="molecule type" value="Genomic_DNA"/>
</dbReference>
<protein>
    <submittedName>
        <fullName evidence="1">Uncharacterized protein</fullName>
    </submittedName>
</protein>
<evidence type="ECO:0000313" key="1">
    <source>
        <dbReference type="EMBL" id="GBP09614.1"/>
    </source>
</evidence>
<name>A0A4C1T652_EUMVA</name>
<sequence length="121" mass="13462">MDNNSSCSRLRVREVHKGGVESRSRLISGLTSGIALILLEEPFARSNRYSTYLELKEEMAAAIDFSELDTRTATGESYAVRGRATRDGLKITINLLCSLLADDVYAYKCSVRSVLWLKLAI</sequence>
<dbReference type="Proteomes" id="UP000299102">
    <property type="component" value="Unassembled WGS sequence"/>
</dbReference>
<proteinExistence type="predicted"/>
<evidence type="ECO:0000313" key="2">
    <source>
        <dbReference type="Proteomes" id="UP000299102"/>
    </source>
</evidence>
<keyword evidence="2" id="KW-1185">Reference proteome</keyword>
<reference evidence="1 2" key="1">
    <citation type="journal article" date="2019" name="Commun. Biol.">
        <title>The bagworm genome reveals a unique fibroin gene that provides high tensile strength.</title>
        <authorList>
            <person name="Kono N."/>
            <person name="Nakamura H."/>
            <person name="Ohtoshi R."/>
            <person name="Tomita M."/>
            <person name="Numata K."/>
            <person name="Arakawa K."/>
        </authorList>
    </citation>
    <scope>NUCLEOTIDE SEQUENCE [LARGE SCALE GENOMIC DNA]</scope>
</reference>
<dbReference type="AlphaFoldDB" id="A0A4C1T652"/>
<gene>
    <name evidence="1" type="ORF">EVAR_76598_1</name>
</gene>
<organism evidence="1 2">
    <name type="scientific">Eumeta variegata</name>
    <name type="common">Bagworm moth</name>
    <name type="synonym">Eumeta japonica</name>
    <dbReference type="NCBI Taxonomy" id="151549"/>
    <lineage>
        <taxon>Eukaryota</taxon>
        <taxon>Metazoa</taxon>
        <taxon>Ecdysozoa</taxon>
        <taxon>Arthropoda</taxon>
        <taxon>Hexapoda</taxon>
        <taxon>Insecta</taxon>
        <taxon>Pterygota</taxon>
        <taxon>Neoptera</taxon>
        <taxon>Endopterygota</taxon>
        <taxon>Lepidoptera</taxon>
        <taxon>Glossata</taxon>
        <taxon>Ditrysia</taxon>
        <taxon>Tineoidea</taxon>
        <taxon>Psychidae</taxon>
        <taxon>Oiketicinae</taxon>
        <taxon>Eumeta</taxon>
    </lineage>
</organism>